<protein>
    <submittedName>
        <fullName evidence="2">Type II toxin-antitoxin system RelE/ParE family toxin</fullName>
    </submittedName>
</protein>
<dbReference type="Proteomes" id="UP000315252">
    <property type="component" value="Unassembled WGS sequence"/>
</dbReference>
<accession>A0A545SYM3</accession>
<evidence type="ECO:0000313" key="3">
    <source>
        <dbReference type="Proteomes" id="UP000315252"/>
    </source>
</evidence>
<organism evidence="2 3">
    <name type="scientific">Denitrobaculum tricleocarpae</name>
    <dbReference type="NCBI Taxonomy" id="2591009"/>
    <lineage>
        <taxon>Bacteria</taxon>
        <taxon>Pseudomonadati</taxon>
        <taxon>Pseudomonadota</taxon>
        <taxon>Alphaproteobacteria</taxon>
        <taxon>Rhodospirillales</taxon>
        <taxon>Rhodospirillaceae</taxon>
        <taxon>Denitrobaculum</taxon>
    </lineage>
</organism>
<evidence type="ECO:0000256" key="1">
    <source>
        <dbReference type="SAM" id="MobiDB-lite"/>
    </source>
</evidence>
<gene>
    <name evidence="2" type="ORF">FKG95_28280</name>
</gene>
<dbReference type="InterPro" id="IPR035093">
    <property type="entry name" value="RelE/ParE_toxin_dom_sf"/>
</dbReference>
<dbReference type="OrthoDB" id="5457915at2"/>
<keyword evidence="3" id="KW-1185">Reference proteome</keyword>
<name>A0A545SYM3_9PROT</name>
<dbReference type="EMBL" id="VHSH01000019">
    <property type="protein sequence ID" value="TQV70063.1"/>
    <property type="molecule type" value="Genomic_DNA"/>
</dbReference>
<reference evidence="2 3" key="1">
    <citation type="submission" date="2019-06" db="EMBL/GenBank/DDBJ databases">
        <title>Whole genome sequence for Rhodospirillaceae sp. R148.</title>
        <authorList>
            <person name="Wang G."/>
        </authorList>
    </citation>
    <scope>NUCLEOTIDE SEQUENCE [LARGE SCALE GENOMIC DNA]</scope>
    <source>
        <strain evidence="2 3">R148</strain>
    </source>
</reference>
<dbReference type="Gene3D" id="3.30.2310.20">
    <property type="entry name" value="RelE-like"/>
    <property type="match status" value="1"/>
</dbReference>
<comment type="caution">
    <text evidence="2">The sequence shown here is derived from an EMBL/GenBank/DDBJ whole genome shotgun (WGS) entry which is preliminary data.</text>
</comment>
<proteinExistence type="predicted"/>
<sequence>MRKLSITATARYDLTDIRKYTIDHYGRSGAGAYDALLKQAIRDVWQDPFRPGSKERPEIGPNIRSYHSTLSRERSASDVKSPRRFILYFFAP</sequence>
<dbReference type="RefSeq" id="WP_142899828.1">
    <property type="nucleotide sequence ID" value="NZ_ML660070.1"/>
</dbReference>
<feature type="region of interest" description="Disordered" evidence="1">
    <location>
        <begin position="48"/>
        <end position="75"/>
    </location>
</feature>
<dbReference type="AlphaFoldDB" id="A0A545SYM3"/>
<evidence type="ECO:0000313" key="2">
    <source>
        <dbReference type="EMBL" id="TQV70063.1"/>
    </source>
</evidence>